<dbReference type="AlphaFoldDB" id="A0A1V4T0Q2"/>
<feature type="domain" description="Thiaminase-2/PQQC" evidence="1">
    <location>
        <begin position="24"/>
        <end position="66"/>
    </location>
</feature>
<evidence type="ECO:0000313" key="3">
    <source>
        <dbReference type="Proteomes" id="UP000191418"/>
    </source>
</evidence>
<proteinExistence type="predicted"/>
<sequence length="66" mass="7659">MAATQAKPSSRPDDAPWTRETFEAQLRGLGVRYHIHHPFNVRLNSGQCSPDEIRGWVANRFYYQIN</sequence>
<reference evidence="2 3" key="1">
    <citation type="submission" date="2017-01" db="EMBL/GenBank/DDBJ databases">
        <title>Genome Sequencing of a Marine Spirillum, Oceanospirillum multiglobuliferum ATCC 33336, from Japan.</title>
        <authorList>
            <person name="Carney J.G."/>
            <person name="Trachtenberg A.M."/>
            <person name="Rheaume B.A."/>
            <person name="Linnane J.D."/>
            <person name="Pitts N.L."/>
            <person name="Mykles D.L."/>
            <person name="Maclea K.S."/>
        </authorList>
    </citation>
    <scope>NUCLEOTIDE SEQUENCE [LARGE SCALE GENOMIC DNA]</scope>
    <source>
        <strain evidence="2 3">ATCC 33336</strain>
    </source>
</reference>
<feature type="non-terminal residue" evidence="2">
    <location>
        <position position="66"/>
    </location>
</feature>
<evidence type="ECO:0000313" key="2">
    <source>
        <dbReference type="EMBL" id="OPX53789.1"/>
    </source>
</evidence>
<name>A0A1V4T0Q2_9GAMM</name>
<dbReference type="SUPFAM" id="SSF48613">
    <property type="entry name" value="Heme oxygenase-like"/>
    <property type="match status" value="1"/>
</dbReference>
<protein>
    <submittedName>
        <fullName evidence="2">Pyrroloquinoline quinone biosynthesis protein C</fullName>
    </submittedName>
</protein>
<dbReference type="InterPro" id="IPR004305">
    <property type="entry name" value="Thiaminase-2/PQQC"/>
</dbReference>
<dbReference type="EMBL" id="MTSM01000433">
    <property type="protein sequence ID" value="OPX53789.1"/>
    <property type="molecule type" value="Genomic_DNA"/>
</dbReference>
<organism evidence="2 3">
    <name type="scientific">Oceanospirillum multiglobuliferum</name>
    <dbReference type="NCBI Taxonomy" id="64969"/>
    <lineage>
        <taxon>Bacteria</taxon>
        <taxon>Pseudomonadati</taxon>
        <taxon>Pseudomonadota</taxon>
        <taxon>Gammaproteobacteria</taxon>
        <taxon>Oceanospirillales</taxon>
        <taxon>Oceanospirillaceae</taxon>
        <taxon>Oceanospirillum</taxon>
    </lineage>
</organism>
<gene>
    <name evidence="2" type="ORF">BTE48_17650</name>
</gene>
<evidence type="ECO:0000259" key="1">
    <source>
        <dbReference type="Pfam" id="PF03070"/>
    </source>
</evidence>
<keyword evidence="3" id="KW-1185">Reference proteome</keyword>
<dbReference type="Pfam" id="PF03070">
    <property type="entry name" value="TENA_THI-4"/>
    <property type="match status" value="1"/>
</dbReference>
<dbReference type="Gene3D" id="1.20.910.10">
    <property type="entry name" value="Heme oxygenase-like"/>
    <property type="match status" value="1"/>
</dbReference>
<dbReference type="InterPro" id="IPR016084">
    <property type="entry name" value="Haem_Oase-like_multi-hlx"/>
</dbReference>
<dbReference type="Proteomes" id="UP000191418">
    <property type="component" value="Unassembled WGS sequence"/>
</dbReference>
<comment type="caution">
    <text evidence="2">The sequence shown here is derived from an EMBL/GenBank/DDBJ whole genome shotgun (WGS) entry which is preliminary data.</text>
</comment>
<accession>A0A1V4T0Q2</accession>